<evidence type="ECO:0000259" key="11">
    <source>
        <dbReference type="SMART" id="SM00563"/>
    </source>
</evidence>
<dbReference type="PANTHER" id="PTHR37323:SF1">
    <property type="entry name" value="L-ORNITHINE N(ALPHA)-ACYLTRANSFERASE"/>
    <property type="match status" value="1"/>
</dbReference>
<evidence type="ECO:0000256" key="8">
    <source>
        <dbReference type="ARBA" id="ARBA00039866"/>
    </source>
</evidence>
<dbReference type="EMBL" id="RPOK01000005">
    <property type="protein sequence ID" value="RPJ65229.1"/>
    <property type="molecule type" value="Genomic_DNA"/>
</dbReference>
<proteinExistence type="inferred from homology"/>
<gene>
    <name evidence="12" type="ORF">DRW07_15075</name>
</gene>
<accession>A0A3N5Y4Y0</accession>
<evidence type="ECO:0000256" key="2">
    <source>
        <dbReference type="ARBA" id="ARBA00022516"/>
    </source>
</evidence>
<dbReference type="InterPro" id="IPR045746">
    <property type="entry name" value="ACT14924-like_Acyltransf_dom"/>
</dbReference>
<evidence type="ECO:0000256" key="10">
    <source>
        <dbReference type="ARBA" id="ARBA00047785"/>
    </source>
</evidence>
<evidence type="ECO:0000256" key="6">
    <source>
        <dbReference type="ARBA" id="ARBA00038095"/>
    </source>
</evidence>
<comment type="catalytic activity">
    <reaction evidence="10">
        <text>a (3R)-hydroxyacyl-[ACP] + L-ornithine = a lyso-ornithine lipid + holo-[ACP] + H(+)</text>
        <dbReference type="Rhea" id="RHEA:20633"/>
        <dbReference type="Rhea" id="RHEA-COMP:9685"/>
        <dbReference type="Rhea" id="RHEA-COMP:9945"/>
        <dbReference type="ChEBI" id="CHEBI:15378"/>
        <dbReference type="ChEBI" id="CHEBI:46911"/>
        <dbReference type="ChEBI" id="CHEBI:64479"/>
        <dbReference type="ChEBI" id="CHEBI:78827"/>
        <dbReference type="ChEBI" id="CHEBI:138482"/>
        <dbReference type="EC" id="2.3.2.30"/>
    </reaction>
    <physiologicalReaction direction="left-to-right" evidence="10">
        <dbReference type="Rhea" id="RHEA:20634"/>
    </physiologicalReaction>
</comment>
<evidence type="ECO:0000313" key="13">
    <source>
        <dbReference type="Proteomes" id="UP000275281"/>
    </source>
</evidence>
<sequence length="579" mass="65283">MPLSIEPFLTAPRTPLLKKLVASALDRMLGIKKMSDLYDEYQLEDTEGETFLKEVLAKLHVNLTGIDSLASTIPKTGPVIIAANHPFGGLEGVIMLHVITKVRPDIKVLANTGLSLFPQMAMWSIFTNPLKANNPKNAPSLRACKKHLLNDGALLLFPAGRVGYFRKDRGRIADHEWNRIISRFVSLPNVKYCPVYIHGQNSPLFYRLGKVWYRFRLLMLARELTNKHNASVSLHCSHANDISKTVSQMNDDEGSEFCRALSYIHHPEYIEEWPTTAQQHLKPIASALPKARILLEANALPKAQCLFSQGKMTAYFASADQIPDILYEITRRREIVFRMHNEGSGEPVDTDKFDTTYTHLFVIDGENGEVAGAYRMGQTDKLLATSGSAGLYLSQMFAFEEAFVNHRQPCLEMGRSFLMPAYQKSRLGLFMLWRAIGEFVVRHPQYKVLYGTVSLSKLYDKRSIKLIETLAVTKTNRVAPHASFDYTLSPEVQLFLARASQATDVIAYLDTWLSFTETDQKKLPVLLRQYASLGATFHCLGVDKNFADTPGLLLSVDLSQAPEKRLKQFLGPNWQKIAR</sequence>
<keyword evidence="13" id="KW-1185">Reference proteome</keyword>
<dbReference type="SMART" id="SM00563">
    <property type="entry name" value="PlsC"/>
    <property type="match status" value="1"/>
</dbReference>
<dbReference type="OrthoDB" id="1113830at2"/>
<dbReference type="InterPro" id="IPR002123">
    <property type="entry name" value="Plipid/glycerol_acylTrfase"/>
</dbReference>
<dbReference type="PANTHER" id="PTHR37323">
    <property type="entry name" value="GCN5-RELATED N-ACETYLTRANSFERASE"/>
    <property type="match status" value="1"/>
</dbReference>
<dbReference type="Pfam" id="PF19576">
    <property type="entry name" value="Acyltransf_2"/>
    <property type="match status" value="1"/>
</dbReference>
<dbReference type="EC" id="2.3.2.30" evidence="7"/>
<evidence type="ECO:0000313" key="12">
    <source>
        <dbReference type="EMBL" id="RPJ65229.1"/>
    </source>
</evidence>
<comment type="caution">
    <text evidence="12">The sequence shown here is derived from an EMBL/GenBank/DDBJ whole genome shotgun (WGS) entry which is preliminary data.</text>
</comment>
<comment type="similarity">
    <text evidence="6">Belongs to the acetyltransferase family. OlsB subfamily.</text>
</comment>
<name>A0A3N5Y4Y0_9ALTE</name>
<keyword evidence="3 12" id="KW-0808">Transferase</keyword>
<evidence type="ECO:0000256" key="4">
    <source>
        <dbReference type="ARBA" id="ARBA00023098"/>
    </source>
</evidence>
<evidence type="ECO:0000256" key="5">
    <source>
        <dbReference type="ARBA" id="ARBA00023315"/>
    </source>
</evidence>
<dbReference type="CDD" id="cd07986">
    <property type="entry name" value="LPLAT_ACT14924-like"/>
    <property type="match status" value="1"/>
</dbReference>
<reference evidence="12 13" key="1">
    <citation type="submission" date="2018-11" db="EMBL/GenBank/DDBJ databases">
        <authorList>
            <person name="Ye M.-Q."/>
            <person name="Du Z.-J."/>
        </authorList>
    </citation>
    <scope>NUCLEOTIDE SEQUENCE [LARGE SCALE GENOMIC DNA]</scope>
    <source>
        <strain evidence="12 13">U0105</strain>
    </source>
</reference>
<evidence type="ECO:0000256" key="3">
    <source>
        <dbReference type="ARBA" id="ARBA00022679"/>
    </source>
</evidence>
<evidence type="ECO:0000256" key="1">
    <source>
        <dbReference type="ARBA" id="ARBA00005189"/>
    </source>
</evidence>
<dbReference type="Gene3D" id="3.40.630.30">
    <property type="match status" value="1"/>
</dbReference>
<dbReference type="GO" id="GO:0043810">
    <property type="term" value="F:ornithine-acyl [acyl carrier protein] N-acyltransferase activity"/>
    <property type="evidence" value="ECO:0007669"/>
    <property type="project" value="UniProtKB-EC"/>
</dbReference>
<evidence type="ECO:0000256" key="9">
    <source>
        <dbReference type="ARBA" id="ARBA00045724"/>
    </source>
</evidence>
<keyword evidence="5 12" id="KW-0012">Acyltransferase</keyword>
<dbReference type="InterPro" id="IPR016181">
    <property type="entry name" value="Acyl_CoA_acyltransferase"/>
</dbReference>
<dbReference type="Pfam" id="PF13444">
    <property type="entry name" value="Acetyltransf_5"/>
    <property type="match status" value="1"/>
</dbReference>
<feature type="domain" description="Phospholipid/glycerol acyltransferase" evidence="11">
    <location>
        <begin position="79"/>
        <end position="200"/>
    </location>
</feature>
<dbReference type="Proteomes" id="UP000275281">
    <property type="component" value="Unassembled WGS sequence"/>
</dbReference>
<dbReference type="InterPro" id="IPR052351">
    <property type="entry name" value="Ornithine_N-alpha-AT"/>
</dbReference>
<protein>
    <recommendedName>
        <fullName evidence="8">L-ornithine N(alpha)-acyltransferase</fullName>
        <ecNumber evidence="7">2.3.2.30</ecNumber>
    </recommendedName>
</protein>
<keyword evidence="2" id="KW-0444">Lipid biosynthesis</keyword>
<evidence type="ECO:0000256" key="7">
    <source>
        <dbReference type="ARBA" id="ARBA00039058"/>
    </source>
</evidence>
<comment type="pathway">
    <text evidence="1">Lipid metabolism.</text>
</comment>
<comment type="function">
    <text evidence="9">Catalyzes the first step in the biosynthesis of ornithine lipids, which are phosphorus-free membrane lipids. Catalyzes the 3-hydroxyacyl-acyl carrier protein-dependent acylation of ornithine to form lyso-ornithine lipid (LOL).</text>
</comment>
<dbReference type="AlphaFoldDB" id="A0A3N5Y4Y0"/>
<dbReference type="SUPFAM" id="SSF55729">
    <property type="entry name" value="Acyl-CoA N-acyltransferases (Nat)"/>
    <property type="match status" value="1"/>
</dbReference>
<keyword evidence="4" id="KW-0443">Lipid metabolism</keyword>
<dbReference type="GO" id="GO:0006629">
    <property type="term" value="P:lipid metabolic process"/>
    <property type="evidence" value="ECO:0007669"/>
    <property type="project" value="UniProtKB-KW"/>
</dbReference>
<organism evidence="12 13">
    <name type="scientific">Alteromonas sediminis</name>
    <dbReference type="NCBI Taxonomy" id="2259342"/>
    <lineage>
        <taxon>Bacteria</taxon>
        <taxon>Pseudomonadati</taxon>
        <taxon>Pseudomonadota</taxon>
        <taxon>Gammaproteobacteria</taxon>
        <taxon>Alteromonadales</taxon>
        <taxon>Alteromonadaceae</taxon>
        <taxon>Alteromonas/Salinimonas group</taxon>
        <taxon>Alteromonas</taxon>
    </lineage>
</organism>